<evidence type="ECO:0000256" key="2">
    <source>
        <dbReference type="ARBA" id="ARBA00023157"/>
    </source>
</evidence>
<dbReference type="Gene3D" id="3.20.120.10">
    <property type="entry name" value="Hydrophobin"/>
    <property type="match status" value="1"/>
</dbReference>
<evidence type="ECO:0000313" key="5">
    <source>
        <dbReference type="Proteomes" id="UP000799439"/>
    </source>
</evidence>
<name>A0A9P4MFY7_9PEZI</name>
<protein>
    <submittedName>
        <fullName evidence="4">Uncharacterized protein</fullName>
    </submittedName>
</protein>
<dbReference type="InterPro" id="IPR036686">
    <property type="entry name" value="Class_II_Hydrophobin_sf"/>
</dbReference>
<keyword evidence="2" id="KW-1015">Disulfide bond</keyword>
<feature type="signal peptide" evidence="3">
    <location>
        <begin position="1"/>
        <end position="15"/>
    </location>
</feature>
<accession>A0A9P4MFY7</accession>
<evidence type="ECO:0000313" key="4">
    <source>
        <dbReference type="EMBL" id="KAF2151587.1"/>
    </source>
</evidence>
<comment type="similarity">
    <text evidence="1">Belongs to the cerato-ulmin hydrophobin family.</text>
</comment>
<dbReference type="InterPro" id="IPR010636">
    <property type="entry name" value="Class_II_hydrophobin"/>
</dbReference>
<dbReference type="EMBL" id="ML996087">
    <property type="protein sequence ID" value="KAF2151587.1"/>
    <property type="molecule type" value="Genomic_DNA"/>
</dbReference>
<gene>
    <name evidence="4" type="ORF">K461DRAFT_294491</name>
</gene>
<reference evidence="4" key="1">
    <citation type="journal article" date="2020" name="Stud. Mycol.">
        <title>101 Dothideomycetes genomes: a test case for predicting lifestyles and emergence of pathogens.</title>
        <authorList>
            <person name="Haridas S."/>
            <person name="Albert R."/>
            <person name="Binder M."/>
            <person name="Bloem J."/>
            <person name="Labutti K."/>
            <person name="Salamov A."/>
            <person name="Andreopoulos B."/>
            <person name="Baker S."/>
            <person name="Barry K."/>
            <person name="Bills G."/>
            <person name="Bluhm B."/>
            <person name="Cannon C."/>
            <person name="Castanera R."/>
            <person name="Culley D."/>
            <person name="Daum C."/>
            <person name="Ezra D."/>
            <person name="Gonzalez J."/>
            <person name="Henrissat B."/>
            <person name="Kuo A."/>
            <person name="Liang C."/>
            <person name="Lipzen A."/>
            <person name="Lutzoni F."/>
            <person name="Magnuson J."/>
            <person name="Mondo S."/>
            <person name="Nolan M."/>
            <person name="Ohm R."/>
            <person name="Pangilinan J."/>
            <person name="Park H.-J."/>
            <person name="Ramirez L."/>
            <person name="Alfaro M."/>
            <person name="Sun H."/>
            <person name="Tritt A."/>
            <person name="Yoshinaga Y."/>
            <person name="Zwiers L.-H."/>
            <person name="Turgeon B."/>
            <person name="Goodwin S."/>
            <person name="Spatafora J."/>
            <person name="Crous P."/>
            <person name="Grigoriev I."/>
        </authorList>
    </citation>
    <scope>NUCLEOTIDE SEQUENCE</scope>
    <source>
        <strain evidence="4">CBS 260.36</strain>
    </source>
</reference>
<dbReference type="SUPFAM" id="SSF101751">
    <property type="entry name" value="Hydrophobin II, HfbII"/>
    <property type="match status" value="1"/>
</dbReference>
<organism evidence="4 5">
    <name type="scientific">Myriangium duriaei CBS 260.36</name>
    <dbReference type="NCBI Taxonomy" id="1168546"/>
    <lineage>
        <taxon>Eukaryota</taxon>
        <taxon>Fungi</taxon>
        <taxon>Dikarya</taxon>
        <taxon>Ascomycota</taxon>
        <taxon>Pezizomycotina</taxon>
        <taxon>Dothideomycetes</taxon>
        <taxon>Dothideomycetidae</taxon>
        <taxon>Myriangiales</taxon>
        <taxon>Myriangiaceae</taxon>
        <taxon>Myriangium</taxon>
    </lineage>
</organism>
<proteinExistence type="inferred from homology"/>
<dbReference type="AlphaFoldDB" id="A0A9P4MFY7"/>
<dbReference type="GO" id="GO:0005576">
    <property type="term" value="C:extracellular region"/>
    <property type="evidence" value="ECO:0007669"/>
    <property type="project" value="InterPro"/>
</dbReference>
<keyword evidence="5" id="KW-1185">Reference proteome</keyword>
<sequence>MKLFLFSILTAGVIAGTIPVKPWHPCELDTMYDEPQCCDFNTHKGKRDTGCGRLGKSPSSLPDFRKQCAAKKKMPKCCNLGSQKQALFCTDPPGIPKVHAESSMMDQIDV</sequence>
<evidence type="ECO:0000256" key="1">
    <source>
        <dbReference type="ARBA" id="ARBA00009576"/>
    </source>
</evidence>
<comment type="caution">
    <text evidence="4">The sequence shown here is derived from an EMBL/GenBank/DDBJ whole genome shotgun (WGS) entry which is preliminary data.</text>
</comment>
<keyword evidence="3" id="KW-0732">Signal</keyword>
<feature type="chain" id="PRO_5040501384" evidence="3">
    <location>
        <begin position="16"/>
        <end position="110"/>
    </location>
</feature>
<dbReference type="Pfam" id="PF06766">
    <property type="entry name" value="Hydrophobin_2"/>
    <property type="match status" value="1"/>
</dbReference>
<dbReference type="CDD" id="cd23508">
    <property type="entry name" value="hydrophobin_II"/>
    <property type="match status" value="1"/>
</dbReference>
<dbReference type="Proteomes" id="UP000799439">
    <property type="component" value="Unassembled WGS sequence"/>
</dbReference>
<evidence type="ECO:0000256" key="3">
    <source>
        <dbReference type="SAM" id="SignalP"/>
    </source>
</evidence>